<proteinExistence type="predicted"/>
<dbReference type="Proteomes" id="UP001497497">
    <property type="component" value="Unassembled WGS sequence"/>
</dbReference>
<organism evidence="2 3">
    <name type="scientific">Lymnaea stagnalis</name>
    <name type="common">Great pond snail</name>
    <name type="synonym">Helix stagnalis</name>
    <dbReference type="NCBI Taxonomy" id="6523"/>
    <lineage>
        <taxon>Eukaryota</taxon>
        <taxon>Metazoa</taxon>
        <taxon>Spiralia</taxon>
        <taxon>Lophotrochozoa</taxon>
        <taxon>Mollusca</taxon>
        <taxon>Gastropoda</taxon>
        <taxon>Heterobranchia</taxon>
        <taxon>Euthyneura</taxon>
        <taxon>Panpulmonata</taxon>
        <taxon>Hygrophila</taxon>
        <taxon>Lymnaeoidea</taxon>
        <taxon>Lymnaeidae</taxon>
        <taxon>Lymnaea</taxon>
    </lineage>
</organism>
<protein>
    <submittedName>
        <fullName evidence="2">Uncharacterized protein</fullName>
    </submittedName>
</protein>
<name>A0AAV2IS93_LYMST</name>
<dbReference type="SUPFAM" id="SSF141086">
    <property type="entry name" value="Agglutinin HPA-like"/>
    <property type="match status" value="1"/>
</dbReference>
<dbReference type="EMBL" id="CAXITT010001086">
    <property type="protein sequence ID" value="CAL1547864.1"/>
    <property type="molecule type" value="Genomic_DNA"/>
</dbReference>
<comment type="caution">
    <text evidence="2">The sequence shown here is derived from an EMBL/GenBank/DDBJ whole genome shotgun (WGS) entry which is preliminary data.</text>
</comment>
<feature type="coiled-coil region" evidence="1">
    <location>
        <begin position="94"/>
        <end position="128"/>
    </location>
</feature>
<gene>
    <name evidence="2" type="ORF">GSLYS_00021181001</name>
</gene>
<evidence type="ECO:0000313" key="3">
    <source>
        <dbReference type="Proteomes" id="UP001497497"/>
    </source>
</evidence>
<keyword evidence="1" id="KW-0175">Coiled coil</keyword>
<evidence type="ECO:0000313" key="2">
    <source>
        <dbReference type="EMBL" id="CAL1547864.1"/>
    </source>
</evidence>
<dbReference type="AlphaFoldDB" id="A0AAV2IS93"/>
<keyword evidence="3" id="KW-1185">Reference proteome</keyword>
<dbReference type="InterPro" id="IPR037221">
    <property type="entry name" value="H-type_lectin_dom_sf"/>
</dbReference>
<accession>A0AAV2IS93</accession>
<sequence>MQNEAVANVTPYDTAVAEGPFVNVVTVEGSTEASPATDEQAYLQVVWENPLEDQGGSYSCEAMTLTADRHPTSLSKTFEISVTEPSISDLVKYVAAHERTIADHKKYIADLERENEELKAGVQNLKLKVSMQINESLTLRGEFDNFHSNFSNQTTELSRRMDNAKAQNIQSGFDICKNQYIRFRTSYKVKPTVLTTFVRLGFTVSTDVSRDDPYIFQVNTELVTETGFNVSCISTGSSTIADFMWLAMDN</sequence>
<evidence type="ECO:0000256" key="1">
    <source>
        <dbReference type="SAM" id="Coils"/>
    </source>
</evidence>
<dbReference type="Gene3D" id="2.60.40.2080">
    <property type="match status" value="1"/>
</dbReference>
<reference evidence="2 3" key="1">
    <citation type="submission" date="2024-04" db="EMBL/GenBank/DDBJ databases">
        <authorList>
            <consortium name="Genoscope - CEA"/>
            <person name="William W."/>
        </authorList>
    </citation>
    <scope>NUCLEOTIDE SEQUENCE [LARGE SCALE GENOMIC DNA]</scope>
</reference>